<organism evidence="2 3">
    <name type="scientific">Coregonus suidteri</name>
    <dbReference type="NCBI Taxonomy" id="861788"/>
    <lineage>
        <taxon>Eukaryota</taxon>
        <taxon>Metazoa</taxon>
        <taxon>Chordata</taxon>
        <taxon>Craniata</taxon>
        <taxon>Vertebrata</taxon>
        <taxon>Euteleostomi</taxon>
        <taxon>Actinopterygii</taxon>
        <taxon>Neopterygii</taxon>
        <taxon>Teleostei</taxon>
        <taxon>Protacanthopterygii</taxon>
        <taxon>Salmoniformes</taxon>
        <taxon>Salmonidae</taxon>
        <taxon>Coregoninae</taxon>
        <taxon>Coregonus</taxon>
    </lineage>
</organism>
<evidence type="ECO:0000313" key="3">
    <source>
        <dbReference type="Proteomes" id="UP001356427"/>
    </source>
</evidence>
<dbReference type="Proteomes" id="UP001356427">
    <property type="component" value="Unassembled WGS sequence"/>
</dbReference>
<feature type="compositionally biased region" description="Basic and acidic residues" evidence="1">
    <location>
        <begin position="15"/>
        <end position="27"/>
    </location>
</feature>
<dbReference type="AlphaFoldDB" id="A0AAN8MEM1"/>
<dbReference type="EMBL" id="JAGTTL010000005">
    <property type="protein sequence ID" value="KAK6322315.1"/>
    <property type="molecule type" value="Genomic_DNA"/>
</dbReference>
<proteinExistence type="predicted"/>
<feature type="region of interest" description="Disordered" evidence="1">
    <location>
        <begin position="1"/>
        <end position="27"/>
    </location>
</feature>
<evidence type="ECO:0000256" key="1">
    <source>
        <dbReference type="SAM" id="MobiDB-lite"/>
    </source>
</evidence>
<protein>
    <recommendedName>
        <fullName evidence="4">Beta-defensin</fullName>
    </recommendedName>
</protein>
<reference evidence="2 3" key="1">
    <citation type="submission" date="2021-04" db="EMBL/GenBank/DDBJ databases">
        <authorList>
            <person name="De Guttry C."/>
            <person name="Zahm M."/>
            <person name="Klopp C."/>
            <person name="Cabau C."/>
            <person name="Louis A."/>
            <person name="Berthelot C."/>
            <person name="Parey E."/>
            <person name="Roest Crollius H."/>
            <person name="Montfort J."/>
            <person name="Robinson-Rechavi M."/>
            <person name="Bucao C."/>
            <person name="Bouchez O."/>
            <person name="Gislard M."/>
            <person name="Lluch J."/>
            <person name="Milhes M."/>
            <person name="Lampietro C."/>
            <person name="Lopez Roques C."/>
            <person name="Donnadieu C."/>
            <person name="Braasch I."/>
            <person name="Desvignes T."/>
            <person name="Postlethwait J."/>
            <person name="Bobe J."/>
            <person name="Wedekind C."/>
            <person name="Guiguen Y."/>
        </authorList>
    </citation>
    <scope>NUCLEOTIDE SEQUENCE [LARGE SCALE GENOMIC DNA]</scope>
    <source>
        <strain evidence="2">Cs_M1</strain>
        <tissue evidence="2">Blood</tissue>
    </source>
</reference>
<sequence>MPQADPCRNQMKWSTADHPEFQPDRKTSGIRVSARCLMTPYSPSHKHTVGYTGGSDIQVIKPHRSAKPTDSKIPGHRCQTCLCSWDNRSLHKRRMISTNQDQHTKQATTKVQFCVKDGVVTSSSSAARMSCQRALVLVLLVFLSLNIVQNEAASFPFSCPTLSGVCRKVCLPTEMFFGPLGCGKGFLCCVSHFL</sequence>
<keyword evidence="3" id="KW-1185">Reference proteome</keyword>
<comment type="caution">
    <text evidence="2">The sequence shown here is derived from an EMBL/GenBank/DDBJ whole genome shotgun (WGS) entry which is preliminary data.</text>
</comment>
<name>A0AAN8MEM1_9TELE</name>
<gene>
    <name evidence="2" type="ORF">J4Q44_G00071070</name>
</gene>
<evidence type="ECO:0008006" key="4">
    <source>
        <dbReference type="Google" id="ProtNLM"/>
    </source>
</evidence>
<evidence type="ECO:0000313" key="2">
    <source>
        <dbReference type="EMBL" id="KAK6322315.1"/>
    </source>
</evidence>
<accession>A0AAN8MEM1</accession>